<proteinExistence type="predicted"/>
<dbReference type="InterPro" id="IPR010987">
    <property type="entry name" value="Glutathione-S-Trfase_C-like"/>
</dbReference>
<accession>A0AAV4BQW1</accession>
<dbReference type="Gene3D" id="1.20.1050.10">
    <property type="match status" value="1"/>
</dbReference>
<sequence>MHSSTRGLNGKVANKLIFPICLYGKTNLDAFEIDQVVCLIADFMSATVKAFMEKDEAKKEELMKKYTEEDVPKYVGFLEGLLKNNGSGFFVGAAVSLADLVVYDFIWGLNQRMAAALENYPLVKGHLERIGAVPQIKTYVDARKPTTF</sequence>
<dbReference type="InterPro" id="IPR050213">
    <property type="entry name" value="GST_superfamily"/>
</dbReference>
<evidence type="ECO:0000259" key="1">
    <source>
        <dbReference type="PROSITE" id="PS50405"/>
    </source>
</evidence>
<dbReference type="PROSITE" id="PS50405">
    <property type="entry name" value="GST_CTER"/>
    <property type="match status" value="1"/>
</dbReference>
<reference evidence="2 3" key="1">
    <citation type="journal article" date="2021" name="Elife">
        <title>Chloroplast acquisition without the gene transfer in kleptoplastic sea slugs, Plakobranchus ocellatus.</title>
        <authorList>
            <person name="Maeda T."/>
            <person name="Takahashi S."/>
            <person name="Yoshida T."/>
            <person name="Shimamura S."/>
            <person name="Takaki Y."/>
            <person name="Nagai Y."/>
            <person name="Toyoda A."/>
            <person name="Suzuki Y."/>
            <person name="Arimoto A."/>
            <person name="Ishii H."/>
            <person name="Satoh N."/>
            <person name="Nishiyama T."/>
            <person name="Hasebe M."/>
            <person name="Maruyama T."/>
            <person name="Minagawa J."/>
            <person name="Obokata J."/>
            <person name="Shigenobu S."/>
        </authorList>
    </citation>
    <scope>NUCLEOTIDE SEQUENCE [LARGE SCALE GENOMIC DNA]</scope>
</reference>
<dbReference type="GO" id="GO:0006749">
    <property type="term" value="P:glutathione metabolic process"/>
    <property type="evidence" value="ECO:0007669"/>
    <property type="project" value="TreeGrafter"/>
</dbReference>
<dbReference type="SUPFAM" id="SSF47616">
    <property type="entry name" value="GST C-terminal domain-like"/>
    <property type="match status" value="1"/>
</dbReference>
<dbReference type="InterPro" id="IPR036282">
    <property type="entry name" value="Glutathione-S-Trfase_C_sf"/>
</dbReference>
<dbReference type="Pfam" id="PF14497">
    <property type="entry name" value="GST_C_3"/>
    <property type="match status" value="1"/>
</dbReference>
<evidence type="ECO:0000313" key="3">
    <source>
        <dbReference type="Proteomes" id="UP000735302"/>
    </source>
</evidence>
<keyword evidence="3" id="KW-1185">Reference proteome</keyword>
<gene>
    <name evidence="2" type="ORF">PoB_004826200</name>
</gene>
<dbReference type="PANTHER" id="PTHR11571">
    <property type="entry name" value="GLUTATHIONE S-TRANSFERASE"/>
    <property type="match status" value="1"/>
</dbReference>
<dbReference type="FunFam" id="1.20.1050.10:FF:000030">
    <property type="entry name" value="Glutathione S-transferase S1"/>
    <property type="match status" value="1"/>
</dbReference>
<protein>
    <submittedName>
        <fullName evidence="2">Glutathione s-transferase</fullName>
    </submittedName>
</protein>
<feature type="domain" description="GST C-terminal" evidence="1">
    <location>
        <begin position="26"/>
        <end position="148"/>
    </location>
</feature>
<dbReference type="InterPro" id="IPR004046">
    <property type="entry name" value="GST_C"/>
</dbReference>
<evidence type="ECO:0000313" key="2">
    <source>
        <dbReference type="EMBL" id="GFO21757.1"/>
    </source>
</evidence>
<dbReference type="GO" id="GO:0004364">
    <property type="term" value="F:glutathione transferase activity"/>
    <property type="evidence" value="ECO:0007669"/>
    <property type="project" value="TreeGrafter"/>
</dbReference>
<organism evidence="2 3">
    <name type="scientific">Plakobranchus ocellatus</name>
    <dbReference type="NCBI Taxonomy" id="259542"/>
    <lineage>
        <taxon>Eukaryota</taxon>
        <taxon>Metazoa</taxon>
        <taxon>Spiralia</taxon>
        <taxon>Lophotrochozoa</taxon>
        <taxon>Mollusca</taxon>
        <taxon>Gastropoda</taxon>
        <taxon>Heterobranchia</taxon>
        <taxon>Euthyneura</taxon>
        <taxon>Panpulmonata</taxon>
        <taxon>Sacoglossa</taxon>
        <taxon>Placobranchoidea</taxon>
        <taxon>Plakobranchidae</taxon>
        <taxon>Plakobranchus</taxon>
    </lineage>
</organism>
<name>A0AAV4BQW1_9GAST</name>
<dbReference type="CDD" id="cd03192">
    <property type="entry name" value="GST_C_Sigma_like"/>
    <property type="match status" value="1"/>
</dbReference>
<dbReference type="Proteomes" id="UP000735302">
    <property type="component" value="Unassembled WGS sequence"/>
</dbReference>
<dbReference type="EMBL" id="BLXT01005284">
    <property type="protein sequence ID" value="GFO21757.1"/>
    <property type="molecule type" value="Genomic_DNA"/>
</dbReference>
<dbReference type="AlphaFoldDB" id="A0AAV4BQW1"/>
<comment type="caution">
    <text evidence="2">The sequence shown here is derived from an EMBL/GenBank/DDBJ whole genome shotgun (WGS) entry which is preliminary data.</text>
</comment>
<dbReference type="PANTHER" id="PTHR11571:SF150">
    <property type="entry name" value="GLUTATHIONE S-TRANSFERASE"/>
    <property type="match status" value="1"/>
</dbReference>